<gene>
    <name evidence="4" type="ORF">GEV33_010643</name>
</gene>
<evidence type="ECO:0000313" key="4">
    <source>
        <dbReference type="EMBL" id="KAH0812150.1"/>
    </source>
</evidence>
<dbReference type="Proteomes" id="UP000719412">
    <property type="component" value="Unassembled WGS sequence"/>
</dbReference>
<feature type="compositionally biased region" description="Basic residues" evidence="2">
    <location>
        <begin position="592"/>
        <end position="601"/>
    </location>
</feature>
<dbReference type="EMBL" id="JABDTM020026255">
    <property type="protein sequence ID" value="KAH0812150.1"/>
    <property type="molecule type" value="Genomic_DNA"/>
</dbReference>
<dbReference type="InterPro" id="IPR043502">
    <property type="entry name" value="DNA/RNA_pol_sf"/>
</dbReference>
<evidence type="ECO:0000259" key="3">
    <source>
        <dbReference type="Pfam" id="PF07727"/>
    </source>
</evidence>
<organism evidence="4 5">
    <name type="scientific">Tenebrio molitor</name>
    <name type="common">Yellow mealworm beetle</name>
    <dbReference type="NCBI Taxonomy" id="7067"/>
    <lineage>
        <taxon>Eukaryota</taxon>
        <taxon>Metazoa</taxon>
        <taxon>Ecdysozoa</taxon>
        <taxon>Arthropoda</taxon>
        <taxon>Hexapoda</taxon>
        <taxon>Insecta</taxon>
        <taxon>Pterygota</taxon>
        <taxon>Neoptera</taxon>
        <taxon>Endopterygota</taxon>
        <taxon>Coleoptera</taxon>
        <taxon>Polyphaga</taxon>
        <taxon>Cucujiformia</taxon>
        <taxon>Tenebrionidae</taxon>
        <taxon>Tenebrio</taxon>
    </lineage>
</organism>
<dbReference type="PANTHER" id="PTHR11439:SF483">
    <property type="entry name" value="PEPTIDE SYNTHASE GLIP-LIKE, PUTATIVE (AFU_ORTHOLOGUE AFUA_3G12920)-RELATED"/>
    <property type="match status" value="1"/>
</dbReference>
<dbReference type="Gene3D" id="1.10.10.60">
    <property type="entry name" value="Homeodomain-like"/>
    <property type="match status" value="1"/>
</dbReference>
<reference evidence="4" key="1">
    <citation type="journal article" date="2020" name="J Insects Food Feed">
        <title>The yellow mealworm (Tenebrio molitor) genome: a resource for the emerging insects as food and feed industry.</title>
        <authorList>
            <person name="Eriksson T."/>
            <person name="Andere A."/>
            <person name="Kelstrup H."/>
            <person name="Emery V."/>
            <person name="Picard C."/>
        </authorList>
    </citation>
    <scope>NUCLEOTIDE SEQUENCE</scope>
    <source>
        <strain evidence="4">Stoneville</strain>
        <tissue evidence="4">Whole head</tissue>
    </source>
</reference>
<evidence type="ECO:0000313" key="5">
    <source>
        <dbReference type="Proteomes" id="UP000719412"/>
    </source>
</evidence>
<accession>A0A8J6L8S4</accession>
<dbReference type="PANTHER" id="PTHR11439">
    <property type="entry name" value="GAG-POL-RELATED RETROTRANSPOSON"/>
    <property type="match status" value="1"/>
</dbReference>
<dbReference type="GO" id="GO:0005634">
    <property type="term" value="C:nucleus"/>
    <property type="evidence" value="ECO:0007669"/>
    <property type="project" value="UniProtKB-SubCell"/>
</dbReference>
<feature type="region of interest" description="Disordered" evidence="2">
    <location>
        <begin position="471"/>
        <end position="545"/>
    </location>
</feature>
<evidence type="ECO:0000256" key="1">
    <source>
        <dbReference type="ARBA" id="ARBA00004123"/>
    </source>
</evidence>
<keyword evidence="5" id="KW-1185">Reference proteome</keyword>
<name>A0A8J6L8S4_TENMO</name>
<feature type="compositionally biased region" description="Polar residues" evidence="2">
    <location>
        <begin position="488"/>
        <end position="500"/>
    </location>
</feature>
<protein>
    <recommendedName>
        <fullName evidence="3">Reverse transcriptase Ty1/copia-type domain-containing protein</fullName>
    </recommendedName>
</protein>
<dbReference type="SUPFAM" id="SSF46689">
    <property type="entry name" value="Homeodomain-like"/>
    <property type="match status" value="1"/>
</dbReference>
<feature type="compositionally biased region" description="Polar residues" evidence="2">
    <location>
        <begin position="518"/>
        <end position="538"/>
    </location>
</feature>
<feature type="compositionally biased region" description="Basic and acidic residues" evidence="2">
    <location>
        <begin position="576"/>
        <end position="590"/>
    </location>
</feature>
<feature type="region of interest" description="Disordered" evidence="2">
    <location>
        <begin position="576"/>
        <end position="616"/>
    </location>
</feature>
<dbReference type="SUPFAM" id="SSF56672">
    <property type="entry name" value="DNA/RNA polymerases"/>
    <property type="match status" value="1"/>
</dbReference>
<proteinExistence type="predicted"/>
<comment type="subcellular location">
    <subcellularLocation>
        <location evidence="1">Nucleus</location>
    </subcellularLocation>
</comment>
<dbReference type="InterPro" id="IPR013103">
    <property type="entry name" value="RVT_2"/>
</dbReference>
<dbReference type="CDD" id="cd09272">
    <property type="entry name" value="RNase_HI_RT_Ty1"/>
    <property type="match status" value="1"/>
</dbReference>
<dbReference type="InterPro" id="IPR009057">
    <property type="entry name" value="Homeodomain-like_sf"/>
</dbReference>
<dbReference type="Pfam" id="PF07727">
    <property type="entry name" value="RVT_2"/>
    <property type="match status" value="1"/>
</dbReference>
<dbReference type="GO" id="GO:0071897">
    <property type="term" value="P:DNA biosynthetic process"/>
    <property type="evidence" value="ECO:0007669"/>
    <property type="project" value="UniProtKB-ARBA"/>
</dbReference>
<dbReference type="AlphaFoldDB" id="A0A8J6L8S4"/>
<reference evidence="4" key="2">
    <citation type="submission" date="2021-08" db="EMBL/GenBank/DDBJ databases">
        <authorList>
            <person name="Eriksson T."/>
        </authorList>
    </citation>
    <scope>NUCLEOTIDE SEQUENCE</scope>
    <source>
        <strain evidence="4">Stoneville</strain>
        <tissue evidence="4">Whole head</tissue>
    </source>
</reference>
<sequence length="733" mass="83531">MVLWRPIPRPSNKKILTSRWVFKTKVDESGKIKKYKARLVARGQTQEYGVDYEEVFAPVARYEAIRTLLAAAVNEEMYVHQVDVISAYVQGELHDEVYMKQPEMFAEEGKEEEVCKFLKPLYGLKQSDREWYKKLDGYMKNNGGRRTPSDPCVYVFGENDERVIIIIYVDDLERLNEEMSPTTEEEKQEMKNRPYKELVGGLIYLANATRPEIVFAASTLSRFCANPGKEHWINAKRVLRYLKGTSHYGVTYDKDSKNLQAYTDSDWAGDIDDRRSCSGNVLALTGGPISWKSKKQASVSLSTMEVECAALSEVSREIVYIKRLLAHMEFKMPRTYIRKTEKSKWTEEDLKTAIAAIQSGRKIREVGRSYNIPEATLRDKLKTNINTKVKLGRKPVFSNEQEAVIKSHVIKLANMFFGITPIELRRLAYQFAEANNIKHRIDKELNMAGHDWFELFLKRHPEISLRKPEDVVDDSTGINTDEIKHKNYSTNTKQKSNGMTEQEPGSARCTEAGHRTPPRNSESQSNQRAEPQPGTSRSAEPVPYQASFSSKVSIEKLAPLPGPATSTPLKAELEIREEKRNRKKQDENLKKSGAKPGKRKAQKVEQASTKAKKRYLSKKSKIRHLHLDDSESESWDESQLCDDDELDDVDITEDSELCLVCGEFGQDNEIWYRCVICSKWAHEDCSGWDSPVGYTCDILAVYSTLLDAGSLAQTTDTGFDIGMDGNGWEQKSL</sequence>
<dbReference type="CDD" id="cd15517">
    <property type="entry name" value="PHD_TCF19_like"/>
    <property type="match status" value="1"/>
</dbReference>
<comment type="caution">
    <text evidence="4">The sequence shown here is derived from an EMBL/GenBank/DDBJ whole genome shotgun (WGS) entry which is preliminary data.</text>
</comment>
<evidence type="ECO:0000256" key="2">
    <source>
        <dbReference type="SAM" id="MobiDB-lite"/>
    </source>
</evidence>
<feature type="domain" description="Reverse transcriptase Ty1/copia-type" evidence="3">
    <location>
        <begin position="4"/>
        <end position="192"/>
    </location>
</feature>